<reference evidence="5 6" key="1">
    <citation type="submission" date="2021-03" db="EMBL/GenBank/DDBJ databases">
        <title>Antimicrobial resistance genes in bacteria isolated from Japanese honey, and their potential for conferring macrolide and lincosamide resistance in the American foulbrood pathogen Paenibacillus larvae.</title>
        <authorList>
            <person name="Okamoto M."/>
            <person name="Kumagai M."/>
            <person name="Kanamori H."/>
            <person name="Takamatsu D."/>
        </authorList>
    </citation>
    <scope>NUCLEOTIDE SEQUENCE [LARGE SCALE GENOMIC DNA]</scope>
    <source>
        <strain evidence="5 6">J1TS3</strain>
    </source>
</reference>
<keyword evidence="3" id="KW-0804">Transcription</keyword>
<dbReference type="CDD" id="cd00090">
    <property type="entry name" value="HTH_ARSR"/>
    <property type="match status" value="1"/>
</dbReference>
<sequence length="150" mass="17728">MFMLRALMWSNIRRELLIYKKTLYTLTCIYTKMYISGMNTTTMQLTLQTISEPNRFNIVELLKKGPRSVSEIVQVLNIGQPQVSRHLRILGEAGLVRSRTKGQLRIYSLEAQPFQDLDAWFDSFSILWEQRLDNFEDYMLDIKRKEDKSP</sequence>
<accession>A0ABQ4K757</accession>
<dbReference type="PRINTS" id="PR00778">
    <property type="entry name" value="HTHARSR"/>
</dbReference>
<dbReference type="SMART" id="SM00418">
    <property type="entry name" value="HTH_ARSR"/>
    <property type="match status" value="1"/>
</dbReference>
<gene>
    <name evidence="5" type="ORF">J1TS3_19150</name>
</gene>
<protein>
    <recommendedName>
        <fullName evidence="4">HTH arsR-type domain-containing protein</fullName>
    </recommendedName>
</protein>
<dbReference type="InterPro" id="IPR011991">
    <property type="entry name" value="ArsR-like_HTH"/>
</dbReference>
<dbReference type="PANTHER" id="PTHR43132">
    <property type="entry name" value="ARSENICAL RESISTANCE OPERON REPRESSOR ARSR-RELATED"/>
    <property type="match status" value="1"/>
</dbReference>
<evidence type="ECO:0000256" key="2">
    <source>
        <dbReference type="ARBA" id="ARBA00023125"/>
    </source>
</evidence>
<dbReference type="SUPFAM" id="SSF46785">
    <property type="entry name" value="Winged helix' DNA-binding domain"/>
    <property type="match status" value="1"/>
</dbReference>
<dbReference type="InterPro" id="IPR036390">
    <property type="entry name" value="WH_DNA-bd_sf"/>
</dbReference>
<proteinExistence type="predicted"/>
<dbReference type="Gene3D" id="1.10.10.10">
    <property type="entry name" value="Winged helix-like DNA-binding domain superfamily/Winged helix DNA-binding domain"/>
    <property type="match status" value="1"/>
</dbReference>
<keyword evidence="6" id="KW-1185">Reference proteome</keyword>
<feature type="domain" description="HTH arsR-type" evidence="4">
    <location>
        <begin position="35"/>
        <end position="139"/>
    </location>
</feature>
<evidence type="ECO:0000259" key="4">
    <source>
        <dbReference type="PROSITE" id="PS50987"/>
    </source>
</evidence>
<organism evidence="5 6">
    <name type="scientific">Siminovitchia fordii</name>
    <dbReference type="NCBI Taxonomy" id="254759"/>
    <lineage>
        <taxon>Bacteria</taxon>
        <taxon>Bacillati</taxon>
        <taxon>Bacillota</taxon>
        <taxon>Bacilli</taxon>
        <taxon>Bacillales</taxon>
        <taxon>Bacillaceae</taxon>
        <taxon>Siminovitchia</taxon>
    </lineage>
</organism>
<dbReference type="EMBL" id="BOQT01000005">
    <property type="protein sequence ID" value="GIN20781.1"/>
    <property type="molecule type" value="Genomic_DNA"/>
</dbReference>
<keyword evidence="1" id="KW-0805">Transcription regulation</keyword>
<dbReference type="Proteomes" id="UP000680279">
    <property type="component" value="Unassembled WGS sequence"/>
</dbReference>
<dbReference type="NCBIfam" id="NF033788">
    <property type="entry name" value="HTH_metalloreg"/>
    <property type="match status" value="1"/>
</dbReference>
<dbReference type="InterPro" id="IPR051011">
    <property type="entry name" value="Metal_resp_trans_reg"/>
</dbReference>
<name>A0ABQ4K757_9BACI</name>
<dbReference type="Pfam" id="PF01022">
    <property type="entry name" value="HTH_5"/>
    <property type="match status" value="1"/>
</dbReference>
<evidence type="ECO:0000256" key="1">
    <source>
        <dbReference type="ARBA" id="ARBA00023015"/>
    </source>
</evidence>
<keyword evidence="2" id="KW-0238">DNA-binding</keyword>
<dbReference type="InterPro" id="IPR001845">
    <property type="entry name" value="HTH_ArsR_DNA-bd_dom"/>
</dbReference>
<comment type="caution">
    <text evidence="5">The sequence shown here is derived from an EMBL/GenBank/DDBJ whole genome shotgun (WGS) entry which is preliminary data.</text>
</comment>
<dbReference type="PROSITE" id="PS50987">
    <property type="entry name" value="HTH_ARSR_2"/>
    <property type="match status" value="1"/>
</dbReference>
<dbReference type="PANTHER" id="PTHR43132:SF2">
    <property type="entry name" value="ARSENICAL RESISTANCE OPERON REPRESSOR ARSR-RELATED"/>
    <property type="match status" value="1"/>
</dbReference>
<dbReference type="InterPro" id="IPR036388">
    <property type="entry name" value="WH-like_DNA-bd_sf"/>
</dbReference>
<evidence type="ECO:0000313" key="5">
    <source>
        <dbReference type="EMBL" id="GIN20781.1"/>
    </source>
</evidence>
<evidence type="ECO:0000256" key="3">
    <source>
        <dbReference type="ARBA" id="ARBA00023163"/>
    </source>
</evidence>
<evidence type="ECO:0000313" key="6">
    <source>
        <dbReference type="Proteomes" id="UP000680279"/>
    </source>
</evidence>